<protein>
    <submittedName>
        <fullName evidence="2">Uncharacterized protein</fullName>
    </submittedName>
</protein>
<feature type="region of interest" description="Disordered" evidence="1">
    <location>
        <begin position="250"/>
        <end position="283"/>
    </location>
</feature>
<evidence type="ECO:0000256" key="1">
    <source>
        <dbReference type="SAM" id="MobiDB-lite"/>
    </source>
</evidence>
<accession>A0ABR2IUC0</accession>
<feature type="compositionally biased region" description="Low complexity" evidence="1">
    <location>
        <begin position="48"/>
        <end position="61"/>
    </location>
</feature>
<proteinExistence type="predicted"/>
<dbReference type="EMBL" id="JAPCWZ010000004">
    <property type="protein sequence ID" value="KAK8867986.1"/>
    <property type="molecule type" value="Genomic_DNA"/>
</dbReference>
<keyword evidence="3" id="KW-1185">Reference proteome</keyword>
<evidence type="ECO:0000313" key="2">
    <source>
        <dbReference type="EMBL" id="KAK8867986.1"/>
    </source>
</evidence>
<feature type="region of interest" description="Disordered" evidence="1">
    <location>
        <begin position="48"/>
        <end position="141"/>
    </location>
</feature>
<feature type="compositionally biased region" description="Polar residues" evidence="1">
    <location>
        <begin position="71"/>
        <end position="85"/>
    </location>
</feature>
<reference evidence="2 3" key="1">
    <citation type="journal article" date="2024" name="IMA Fungus">
        <title>Apiospora arundinis, a panoply of carbohydrate-active enzymes and secondary metabolites.</title>
        <authorList>
            <person name="Sorensen T."/>
            <person name="Petersen C."/>
            <person name="Muurmann A.T."/>
            <person name="Christiansen J.V."/>
            <person name="Brundto M.L."/>
            <person name="Overgaard C.K."/>
            <person name="Boysen A.T."/>
            <person name="Wollenberg R.D."/>
            <person name="Larsen T.O."/>
            <person name="Sorensen J.L."/>
            <person name="Nielsen K.L."/>
            <person name="Sondergaard T.E."/>
        </authorList>
    </citation>
    <scope>NUCLEOTIDE SEQUENCE [LARGE SCALE GENOMIC DNA]</scope>
    <source>
        <strain evidence="2 3">AAU 773</strain>
    </source>
</reference>
<comment type="caution">
    <text evidence="2">The sequence shown here is derived from an EMBL/GenBank/DDBJ whole genome shotgun (WGS) entry which is preliminary data.</text>
</comment>
<feature type="region of interest" description="Disordered" evidence="1">
    <location>
        <begin position="413"/>
        <end position="442"/>
    </location>
</feature>
<name>A0ABR2IUC0_9PEZI</name>
<dbReference type="Proteomes" id="UP001390339">
    <property type="component" value="Unassembled WGS sequence"/>
</dbReference>
<evidence type="ECO:0000313" key="3">
    <source>
        <dbReference type="Proteomes" id="UP001390339"/>
    </source>
</evidence>
<gene>
    <name evidence="2" type="ORF">PGQ11_006564</name>
</gene>
<sequence>MPLRQLQRPLLRTTIAAAPLPAPLPAPSATATWRTALVPLLHPSSCCRYSSSNSNSSSSSSGANARWGQTFKKSSQQPSPPQTKKTLFEELFPDESNTAVRSSHRREFNGNKKRDGKAVASEQQQQQDEEEQQPPPLSLPDDLRVYADGDPAADEYAYDNRAILVLSGAPKSLTESDFFRTQLGGPARHVEGWSSTGIHRVIPVRDTDTLEHAGQYYILFESGAAAAAWKHEIMTLWRLARARILIRQEVTGNSRPQSPPPFRNDDNNNRGLIRKHSSRGKTKKHLPGLELYQDLLDDDGNLPDGDAASVRHFTLVPPSQRYDVERPVYTRAETFLDRGAPSLVEWLMQAAGSRHLVLLVLEGGRLSLPTLRAIIREDGVERNLPWRLKNLEGDASDGNGGIMAFGKSSLKAADQAGPEDSLRQQLASAMGEGGGGRGGEGEVAWSATDPTAELAALSRTARERQRLSNNQYRRWNRFIVPFLDEAEARRFVRRWHRRQLQLKMGHEDSDVKAWEESRTINASILW</sequence>
<feature type="compositionally biased region" description="Basic and acidic residues" evidence="1">
    <location>
        <begin position="105"/>
        <end position="117"/>
    </location>
</feature>
<organism evidence="2 3">
    <name type="scientific">Apiospora arundinis</name>
    <dbReference type="NCBI Taxonomy" id="335852"/>
    <lineage>
        <taxon>Eukaryota</taxon>
        <taxon>Fungi</taxon>
        <taxon>Dikarya</taxon>
        <taxon>Ascomycota</taxon>
        <taxon>Pezizomycotina</taxon>
        <taxon>Sordariomycetes</taxon>
        <taxon>Xylariomycetidae</taxon>
        <taxon>Amphisphaeriales</taxon>
        <taxon>Apiosporaceae</taxon>
        <taxon>Apiospora</taxon>
    </lineage>
</organism>
<feature type="compositionally biased region" description="Basic residues" evidence="1">
    <location>
        <begin position="272"/>
        <end position="283"/>
    </location>
</feature>